<organism evidence="1 2">
    <name type="scientific">Cylindrodendrum hubeiense</name>
    <dbReference type="NCBI Taxonomy" id="595255"/>
    <lineage>
        <taxon>Eukaryota</taxon>
        <taxon>Fungi</taxon>
        <taxon>Dikarya</taxon>
        <taxon>Ascomycota</taxon>
        <taxon>Pezizomycotina</taxon>
        <taxon>Sordariomycetes</taxon>
        <taxon>Hypocreomycetidae</taxon>
        <taxon>Hypocreales</taxon>
        <taxon>Nectriaceae</taxon>
        <taxon>Cylindrodendrum</taxon>
    </lineage>
</organism>
<dbReference type="InterPro" id="IPR051604">
    <property type="entry name" value="Ergot_Alk_Oxidoreductase"/>
</dbReference>
<evidence type="ECO:0000313" key="1">
    <source>
        <dbReference type="EMBL" id="KAF7555260.1"/>
    </source>
</evidence>
<gene>
    <name evidence="1" type="ORF">G7Z17_g2263</name>
</gene>
<dbReference type="Proteomes" id="UP000722485">
    <property type="component" value="Unassembled WGS sequence"/>
</dbReference>
<dbReference type="Gene3D" id="3.40.50.720">
    <property type="entry name" value="NAD(P)-binding Rossmann-like Domain"/>
    <property type="match status" value="1"/>
</dbReference>
<dbReference type="Gene3D" id="3.90.25.10">
    <property type="entry name" value="UDP-galactose 4-epimerase, domain 1"/>
    <property type="match status" value="1"/>
</dbReference>
<dbReference type="PANTHER" id="PTHR43162">
    <property type="match status" value="1"/>
</dbReference>
<keyword evidence="2" id="KW-1185">Reference proteome</keyword>
<dbReference type="InterPro" id="IPR036291">
    <property type="entry name" value="NAD(P)-bd_dom_sf"/>
</dbReference>
<evidence type="ECO:0000313" key="2">
    <source>
        <dbReference type="Proteomes" id="UP000722485"/>
    </source>
</evidence>
<dbReference type="AlphaFoldDB" id="A0A9P5HD30"/>
<protein>
    <submittedName>
        <fullName evidence="1">Uncharacterized protein</fullName>
    </submittedName>
</protein>
<proteinExistence type="predicted"/>
<reference evidence="1" key="1">
    <citation type="submission" date="2020-03" db="EMBL/GenBank/DDBJ databases">
        <title>Draft Genome Sequence of Cylindrodendrum hubeiense.</title>
        <authorList>
            <person name="Buettner E."/>
            <person name="Kellner H."/>
        </authorList>
    </citation>
    <scope>NUCLEOTIDE SEQUENCE</scope>
    <source>
        <strain evidence="1">IHI 201604</strain>
    </source>
</reference>
<dbReference type="SUPFAM" id="SSF51735">
    <property type="entry name" value="NAD(P)-binding Rossmann-fold domains"/>
    <property type="match status" value="1"/>
</dbReference>
<dbReference type="EMBL" id="JAANBB010000022">
    <property type="protein sequence ID" value="KAF7555260.1"/>
    <property type="molecule type" value="Genomic_DNA"/>
</dbReference>
<name>A0A9P5HD30_9HYPO</name>
<comment type="caution">
    <text evidence="1">The sequence shown here is derived from an EMBL/GenBank/DDBJ whole genome shotgun (WGS) entry which is preliminary data.</text>
</comment>
<sequence>MENFVTYNLPSIKEEGKIYSATGSGKIPFVSVDDVAAGGFHTLTSKQPPNSDYLVLGPELLTYADIAAIISFAIATQVVHAEWTIAELEADSGPLASMTSKSKC</sequence>
<dbReference type="PANTHER" id="PTHR43162:SF1">
    <property type="entry name" value="PRESTALK A DIFFERENTIATION PROTEIN A"/>
    <property type="match status" value="1"/>
</dbReference>
<accession>A0A9P5HD30</accession>
<dbReference type="OrthoDB" id="9997102at2759"/>